<evidence type="ECO:0000313" key="2">
    <source>
        <dbReference type="Proteomes" id="UP001629214"/>
    </source>
</evidence>
<protein>
    <submittedName>
        <fullName evidence="1">Uncharacterized protein</fullName>
    </submittedName>
</protein>
<proteinExistence type="predicted"/>
<organism evidence="1 2">
    <name type="scientific">Herbaspirillum rhizosphaerae</name>
    <dbReference type="NCBI Taxonomy" id="346179"/>
    <lineage>
        <taxon>Bacteria</taxon>
        <taxon>Pseudomonadati</taxon>
        <taxon>Pseudomonadota</taxon>
        <taxon>Betaproteobacteria</taxon>
        <taxon>Burkholderiales</taxon>
        <taxon>Oxalobacteraceae</taxon>
        <taxon>Herbaspirillum</taxon>
    </lineage>
</organism>
<dbReference type="Proteomes" id="UP001629214">
    <property type="component" value="Unassembled WGS sequence"/>
</dbReference>
<dbReference type="EMBL" id="JAQQFR010000007">
    <property type="protein sequence ID" value="MFL9879147.1"/>
    <property type="molecule type" value="Genomic_DNA"/>
</dbReference>
<keyword evidence="2" id="KW-1185">Reference proteome</keyword>
<reference evidence="1 2" key="1">
    <citation type="journal article" date="2024" name="Chem. Sci.">
        <title>Discovery of megapolipeptins by genome mining of a Burkholderiales bacteria collection.</title>
        <authorList>
            <person name="Paulo B.S."/>
            <person name="Recchia M.J.J."/>
            <person name="Lee S."/>
            <person name="Fergusson C.H."/>
            <person name="Romanowski S.B."/>
            <person name="Hernandez A."/>
            <person name="Krull N."/>
            <person name="Liu D.Y."/>
            <person name="Cavanagh H."/>
            <person name="Bos A."/>
            <person name="Gray C.A."/>
            <person name="Murphy B.T."/>
            <person name="Linington R.G."/>
            <person name="Eustaquio A.S."/>
        </authorList>
    </citation>
    <scope>NUCLEOTIDE SEQUENCE [LARGE SCALE GENOMIC DNA]</scope>
    <source>
        <strain evidence="1 2">RL21-008-BIB-B</strain>
    </source>
</reference>
<evidence type="ECO:0000313" key="1">
    <source>
        <dbReference type="EMBL" id="MFL9879147.1"/>
    </source>
</evidence>
<gene>
    <name evidence="1" type="ORF">PQR63_12180</name>
</gene>
<name>A0ABW8Z7Y2_9BURK</name>
<dbReference type="RefSeq" id="WP_408168148.1">
    <property type="nucleotide sequence ID" value="NZ_JAQQFR010000007.1"/>
</dbReference>
<sequence length="102" mass="11521">MRISSSEFKTELREGMMGAWQHADGGIAWDAAFKKTYKRQTKIDSTADTNTARLMLFQAGRAAFPAQSILQELWNDLHYTQRIRVIRLIMPSPHPATPDASA</sequence>
<comment type="caution">
    <text evidence="1">The sequence shown here is derived from an EMBL/GenBank/DDBJ whole genome shotgun (WGS) entry which is preliminary data.</text>
</comment>
<accession>A0ABW8Z7Y2</accession>